<keyword evidence="5 8" id="KW-0732">Signal</keyword>
<keyword evidence="6" id="KW-0472">Membrane</keyword>
<organism evidence="10 11">
    <name type="scientific">Photobacterium aquimaris</name>
    <dbReference type="NCBI Taxonomy" id="512643"/>
    <lineage>
        <taxon>Bacteria</taxon>
        <taxon>Pseudomonadati</taxon>
        <taxon>Pseudomonadota</taxon>
        <taxon>Gammaproteobacteria</taxon>
        <taxon>Vibrionales</taxon>
        <taxon>Vibrionaceae</taxon>
        <taxon>Photobacterium</taxon>
    </lineage>
</organism>
<evidence type="ECO:0000256" key="2">
    <source>
        <dbReference type="ARBA" id="ARBA00004442"/>
    </source>
</evidence>
<evidence type="ECO:0000256" key="1">
    <source>
        <dbReference type="ARBA" id="ARBA00004241"/>
    </source>
</evidence>
<keyword evidence="7" id="KW-0998">Cell outer membrane</keyword>
<accession>A0A1Y6L1A7</accession>
<dbReference type="RefSeq" id="WP_235011218.1">
    <property type="nucleotide sequence ID" value="NZ_FYAH01000012.1"/>
</dbReference>
<evidence type="ECO:0000256" key="8">
    <source>
        <dbReference type="SAM" id="SignalP"/>
    </source>
</evidence>
<evidence type="ECO:0000256" key="5">
    <source>
        <dbReference type="ARBA" id="ARBA00022729"/>
    </source>
</evidence>
<evidence type="ECO:0000256" key="7">
    <source>
        <dbReference type="ARBA" id="ARBA00023237"/>
    </source>
</evidence>
<gene>
    <name evidence="10" type="ORF">PAQU9191_03508</name>
</gene>
<evidence type="ECO:0000259" key="9">
    <source>
        <dbReference type="Pfam" id="PF03895"/>
    </source>
</evidence>
<keyword evidence="4" id="KW-0812">Transmembrane</keyword>
<keyword evidence="3" id="KW-1134">Transmembrane beta strand</keyword>
<evidence type="ECO:0000256" key="4">
    <source>
        <dbReference type="ARBA" id="ARBA00022692"/>
    </source>
</evidence>
<name>A0A1Y6L1A7_9GAMM</name>
<evidence type="ECO:0000256" key="3">
    <source>
        <dbReference type="ARBA" id="ARBA00022452"/>
    </source>
</evidence>
<proteinExistence type="predicted"/>
<protein>
    <recommendedName>
        <fullName evidence="9">Trimeric autotransporter adhesin YadA-like C-terminal membrane anchor domain-containing protein</fullName>
    </recommendedName>
</protein>
<reference evidence="11" key="1">
    <citation type="submission" date="2017-06" db="EMBL/GenBank/DDBJ databases">
        <authorList>
            <person name="Rodrigo-Torres L."/>
            <person name="Arahal R. D."/>
            <person name="Lucena T."/>
        </authorList>
    </citation>
    <scope>NUCLEOTIDE SEQUENCE [LARGE SCALE GENOMIC DNA]</scope>
    <source>
        <strain evidence="11">type strain: CECT 9192</strain>
    </source>
</reference>
<dbReference type="Gene3D" id="3.30.1300.30">
    <property type="entry name" value="GSPII I/J protein-like"/>
    <property type="match status" value="1"/>
</dbReference>
<evidence type="ECO:0000256" key="6">
    <source>
        <dbReference type="ARBA" id="ARBA00023136"/>
    </source>
</evidence>
<dbReference type="InterPro" id="IPR045584">
    <property type="entry name" value="Pilin-like"/>
</dbReference>
<evidence type="ECO:0000313" key="10">
    <source>
        <dbReference type="EMBL" id="SMY18173.1"/>
    </source>
</evidence>
<dbReference type="GO" id="GO:0009986">
    <property type="term" value="C:cell surface"/>
    <property type="evidence" value="ECO:0007669"/>
    <property type="project" value="UniProtKB-SubCell"/>
</dbReference>
<keyword evidence="11" id="KW-1185">Reference proteome</keyword>
<dbReference type="Pfam" id="PF03895">
    <property type="entry name" value="YadA_anchor"/>
    <property type="match status" value="1"/>
</dbReference>
<evidence type="ECO:0000313" key="11">
    <source>
        <dbReference type="Proteomes" id="UP000196485"/>
    </source>
</evidence>
<dbReference type="SUPFAM" id="SSF54523">
    <property type="entry name" value="Pili subunits"/>
    <property type="match status" value="1"/>
</dbReference>
<comment type="subcellular location">
    <subcellularLocation>
        <location evidence="2">Cell outer membrane</location>
    </subcellularLocation>
    <subcellularLocation>
        <location evidence="1">Cell surface</location>
    </subcellularLocation>
</comment>
<feature type="domain" description="Trimeric autotransporter adhesin YadA-like C-terminal membrane anchor" evidence="9">
    <location>
        <begin position="375"/>
        <end position="436"/>
    </location>
</feature>
<sequence>MKKLLLATIIASTSFGAAAAAAAADEAGINPIIPTVDEKIAMVNQKFTDLGLSAHVTESANGQSFLVYGDGESILLNDLNDEGIADIKDRATKAIKDDQIENPITPIDVVIDPIDPGFGVDPIIPTVDEKIEFINGHIANIGEGDASIVRDKNGNVQLTFTDQVSGEIRQVNMSELTEEQVAVISTEARKYYDENKNGVNPITPTVDEKIAMVNQKFTDLGLSAHVTESANGQSFLVYGDGESILLNDLNDEGIADIKERATKAIKDDQIENPITPIDGEKPVPSEGQKIVEGINEKVAELKETYTGEKGKSAKEITTAKLSAIYKTQAQTDSRQDASIQENKEAITFLNTEIDRLDNKMDGVMAGVHAVNNARPYLTAEGQTAVGAGVGFAGSNSAVAVGLAHAVSASWSVSATMNVTTGDESELSGGFGTQYTF</sequence>
<dbReference type="GO" id="GO:0009279">
    <property type="term" value="C:cell outer membrane"/>
    <property type="evidence" value="ECO:0007669"/>
    <property type="project" value="UniProtKB-SubCell"/>
</dbReference>
<dbReference type="Proteomes" id="UP000196485">
    <property type="component" value="Unassembled WGS sequence"/>
</dbReference>
<feature type="chain" id="PRO_5011989172" description="Trimeric autotransporter adhesin YadA-like C-terminal membrane anchor domain-containing protein" evidence="8">
    <location>
        <begin position="20"/>
        <end position="436"/>
    </location>
</feature>
<dbReference type="InterPro" id="IPR005594">
    <property type="entry name" value="YadA_C"/>
</dbReference>
<feature type="signal peptide" evidence="8">
    <location>
        <begin position="1"/>
        <end position="19"/>
    </location>
</feature>
<dbReference type="EMBL" id="FYAH01000012">
    <property type="protein sequence ID" value="SMY18173.1"/>
    <property type="molecule type" value="Genomic_DNA"/>
</dbReference>
<dbReference type="AlphaFoldDB" id="A0A1Y6L1A7"/>